<dbReference type="GO" id="GO:0061809">
    <property type="term" value="F:NAD+ nucleosidase activity, cyclic ADP-ribose generating"/>
    <property type="evidence" value="ECO:0007669"/>
    <property type="project" value="UniProtKB-EC"/>
</dbReference>
<evidence type="ECO:0000256" key="3">
    <source>
        <dbReference type="ARBA" id="ARBA00023027"/>
    </source>
</evidence>
<dbReference type="InParanoid" id="A0A7N2LC49"/>
<comment type="catalytic activity">
    <reaction evidence="4">
        <text>NAD(+) + H2O = ADP-D-ribose + nicotinamide + H(+)</text>
        <dbReference type="Rhea" id="RHEA:16301"/>
        <dbReference type="ChEBI" id="CHEBI:15377"/>
        <dbReference type="ChEBI" id="CHEBI:15378"/>
        <dbReference type="ChEBI" id="CHEBI:17154"/>
        <dbReference type="ChEBI" id="CHEBI:57540"/>
        <dbReference type="ChEBI" id="CHEBI:57967"/>
        <dbReference type="EC" id="3.2.2.6"/>
    </reaction>
    <physiologicalReaction direction="left-to-right" evidence="4">
        <dbReference type="Rhea" id="RHEA:16302"/>
    </physiologicalReaction>
</comment>
<dbReference type="Pfam" id="PF01582">
    <property type="entry name" value="TIR"/>
    <property type="match status" value="2"/>
</dbReference>
<feature type="domain" description="TIR" evidence="6">
    <location>
        <begin position="1"/>
        <end position="131"/>
    </location>
</feature>
<dbReference type="InterPro" id="IPR035897">
    <property type="entry name" value="Toll_tir_struct_dom_sf"/>
</dbReference>
<evidence type="ECO:0000313" key="8">
    <source>
        <dbReference type="Proteomes" id="UP000594261"/>
    </source>
</evidence>
<dbReference type="Gramene" id="QL03p072837:mrna">
    <property type="protein sequence ID" value="QL03p072837:mrna"/>
    <property type="gene ID" value="QL03p072837"/>
</dbReference>
<evidence type="ECO:0000256" key="5">
    <source>
        <dbReference type="SAM" id="Phobius"/>
    </source>
</evidence>
<dbReference type="PROSITE" id="PS50104">
    <property type="entry name" value="TIR"/>
    <property type="match status" value="2"/>
</dbReference>
<dbReference type="EC" id="3.2.2.6" evidence="1"/>
<dbReference type="PANTHER" id="PTHR32009:SF39">
    <property type="entry name" value="TIR DOMAIN-CONTAINING PROTEIN"/>
    <property type="match status" value="1"/>
</dbReference>
<protein>
    <recommendedName>
        <fullName evidence="1">ADP-ribosyl cyclase/cyclic ADP-ribose hydrolase</fullName>
        <ecNumber evidence="1">3.2.2.6</ecNumber>
    </recommendedName>
</protein>
<organism evidence="7 8">
    <name type="scientific">Quercus lobata</name>
    <name type="common">Valley oak</name>
    <dbReference type="NCBI Taxonomy" id="97700"/>
    <lineage>
        <taxon>Eukaryota</taxon>
        <taxon>Viridiplantae</taxon>
        <taxon>Streptophyta</taxon>
        <taxon>Embryophyta</taxon>
        <taxon>Tracheophyta</taxon>
        <taxon>Spermatophyta</taxon>
        <taxon>Magnoliopsida</taxon>
        <taxon>eudicotyledons</taxon>
        <taxon>Gunneridae</taxon>
        <taxon>Pentapetalae</taxon>
        <taxon>rosids</taxon>
        <taxon>fabids</taxon>
        <taxon>Fagales</taxon>
        <taxon>Fagaceae</taxon>
        <taxon>Quercus</taxon>
    </lineage>
</organism>
<feature type="transmembrane region" description="Helical" evidence="5">
    <location>
        <begin position="158"/>
        <end position="178"/>
    </location>
</feature>
<dbReference type="PANTHER" id="PTHR32009">
    <property type="entry name" value="TMV RESISTANCE PROTEIN N-LIKE"/>
    <property type="match status" value="1"/>
</dbReference>
<evidence type="ECO:0000256" key="1">
    <source>
        <dbReference type="ARBA" id="ARBA00011982"/>
    </source>
</evidence>
<keyword evidence="3" id="KW-0520">NAD</keyword>
<dbReference type="EMBL" id="LRBV02000003">
    <property type="status" value="NOT_ANNOTATED_CDS"/>
    <property type="molecule type" value="Genomic_DNA"/>
</dbReference>
<keyword evidence="5" id="KW-1133">Transmembrane helix</keyword>
<dbReference type="GO" id="GO:0007165">
    <property type="term" value="P:signal transduction"/>
    <property type="evidence" value="ECO:0007669"/>
    <property type="project" value="InterPro"/>
</dbReference>
<reference evidence="7 8" key="1">
    <citation type="journal article" date="2016" name="G3 (Bethesda)">
        <title>First Draft Assembly and Annotation of the Genome of a California Endemic Oak Quercus lobata Nee (Fagaceae).</title>
        <authorList>
            <person name="Sork V.L."/>
            <person name="Fitz-Gibbon S.T."/>
            <person name="Puiu D."/>
            <person name="Crepeau M."/>
            <person name="Gugger P.F."/>
            <person name="Sherman R."/>
            <person name="Stevens K."/>
            <person name="Langley C.H."/>
            <person name="Pellegrini M."/>
            <person name="Salzberg S.L."/>
        </authorList>
    </citation>
    <scope>NUCLEOTIDE SEQUENCE [LARGE SCALE GENOMIC DNA]</scope>
    <source>
        <strain evidence="7 8">cv. SW786</strain>
    </source>
</reference>
<sequence length="356" mass="39698">MKAIEKSRIAVVVFSKNYGNSDWCLDELVKIMECKRLFNQRVIPIFYDVSPSEVRKQEGDFAEALRNGPEDKVNSWKVALTNVASLAGSHLNPYRVGEDLLSCTVVWFGVLCKQKRKEGRTWIAKRKRRERNPKETTSSCSFSPLCLATMASSTAPSLLVLAALLLSLGIALVLPQLVLCVATMTHTEGQENFDPSLSTPALTHEYQVFVSFRGADIRTGFKSHFFAALNHERIGAYRDDIDLPRGGEIGPELLKAIETSRIAVVVFSKNYATSDWCLDELVKIMECKRLLNQRVLPIFYDVSQSEVLEQMGNFAEALLKGPEDKVNNWRAALTEAAGLAGLHLEQYSAGRGFGFI</sequence>
<evidence type="ECO:0000313" key="7">
    <source>
        <dbReference type="EnsemblPlants" id="QL03p072837:mrna"/>
    </source>
</evidence>
<dbReference type="AlphaFoldDB" id="A0A7N2LC49"/>
<keyword evidence="2" id="KW-0378">Hydrolase</keyword>
<dbReference type="SUPFAM" id="SSF52200">
    <property type="entry name" value="Toll/Interleukin receptor TIR domain"/>
    <property type="match status" value="2"/>
</dbReference>
<keyword evidence="8" id="KW-1185">Reference proteome</keyword>
<accession>A0A7N2LC49</accession>
<name>A0A7N2LC49_QUELO</name>
<dbReference type="SMART" id="SM00255">
    <property type="entry name" value="TIR"/>
    <property type="match status" value="2"/>
</dbReference>
<dbReference type="InterPro" id="IPR000157">
    <property type="entry name" value="TIR_dom"/>
</dbReference>
<keyword evidence="5" id="KW-0472">Membrane</keyword>
<proteinExistence type="predicted"/>
<dbReference type="Gene3D" id="3.40.50.10140">
    <property type="entry name" value="Toll/interleukin-1 receptor homology (TIR) domain"/>
    <property type="match status" value="2"/>
</dbReference>
<dbReference type="Proteomes" id="UP000594261">
    <property type="component" value="Chromosome 3"/>
</dbReference>
<dbReference type="OMA" id="HAMIGHE"/>
<feature type="domain" description="TIR" evidence="6">
    <location>
        <begin position="204"/>
        <end position="356"/>
    </location>
</feature>
<dbReference type="FunFam" id="3.40.50.10140:FF:000007">
    <property type="entry name" value="Disease resistance protein (TIR-NBS-LRR class)"/>
    <property type="match status" value="1"/>
</dbReference>
<reference evidence="7" key="2">
    <citation type="submission" date="2021-01" db="UniProtKB">
        <authorList>
            <consortium name="EnsemblPlants"/>
        </authorList>
    </citation>
    <scope>IDENTIFICATION</scope>
</reference>
<dbReference type="EnsemblPlants" id="QL03p072837:mrna">
    <property type="protein sequence ID" value="QL03p072837:mrna"/>
    <property type="gene ID" value="QL03p072837"/>
</dbReference>
<keyword evidence="5" id="KW-0812">Transmembrane</keyword>
<evidence type="ECO:0000256" key="4">
    <source>
        <dbReference type="ARBA" id="ARBA00047304"/>
    </source>
</evidence>
<evidence type="ECO:0000259" key="6">
    <source>
        <dbReference type="PROSITE" id="PS50104"/>
    </source>
</evidence>
<evidence type="ECO:0000256" key="2">
    <source>
        <dbReference type="ARBA" id="ARBA00022801"/>
    </source>
</evidence>